<accession>A0A183KJJ7</accession>
<reference evidence="5 6" key="2">
    <citation type="submission" date="2018-11" db="EMBL/GenBank/DDBJ databases">
        <authorList>
            <consortium name="Pathogen Informatics"/>
        </authorList>
    </citation>
    <scope>NUCLEOTIDE SEQUENCE [LARGE SCALE GENOMIC DNA]</scope>
    <source>
        <strain evidence="5">Dakar</strain>
        <strain evidence="6">Dakar, Senegal</strain>
    </source>
</reference>
<protein>
    <submittedName>
        <fullName evidence="7">Protein bicaudal D</fullName>
    </submittedName>
</protein>
<feature type="compositionally biased region" description="Polar residues" evidence="4">
    <location>
        <begin position="860"/>
        <end position="887"/>
    </location>
</feature>
<feature type="compositionally biased region" description="Polar residues" evidence="4">
    <location>
        <begin position="834"/>
        <end position="851"/>
    </location>
</feature>
<dbReference type="GO" id="GO:0070507">
    <property type="term" value="P:regulation of microtubule cytoskeleton organization"/>
    <property type="evidence" value="ECO:0007669"/>
    <property type="project" value="TreeGrafter"/>
</dbReference>
<keyword evidence="2 3" id="KW-0175">Coiled coil</keyword>
<feature type="region of interest" description="Disordered" evidence="4">
    <location>
        <begin position="280"/>
        <end position="319"/>
    </location>
</feature>
<feature type="coiled-coil region" evidence="3">
    <location>
        <begin position="665"/>
        <end position="777"/>
    </location>
</feature>
<dbReference type="STRING" id="6186.A0A183KJJ7"/>
<dbReference type="AlphaFoldDB" id="A0A183KJJ7"/>
<evidence type="ECO:0000256" key="3">
    <source>
        <dbReference type="SAM" id="Coils"/>
    </source>
</evidence>
<dbReference type="GO" id="GO:0034452">
    <property type="term" value="F:dynactin binding"/>
    <property type="evidence" value="ECO:0007669"/>
    <property type="project" value="TreeGrafter"/>
</dbReference>
<name>A0A183KJJ7_9TREM</name>
<dbReference type="GO" id="GO:0005829">
    <property type="term" value="C:cytosol"/>
    <property type="evidence" value="ECO:0007669"/>
    <property type="project" value="TreeGrafter"/>
</dbReference>
<evidence type="ECO:0000313" key="7">
    <source>
        <dbReference type="WBParaSite" id="SCUD_0001520701-mRNA-1"/>
    </source>
</evidence>
<dbReference type="PANTHER" id="PTHR31233:SF6">
    <property type="entry name" value="PROTEIN BICAUDAL D"/>
    <property type="match status" value="1"/>
</dbReference>
<dbReference type="GO" id="GO:0072393">
    <property type="term" value="P:microtubule anchoring at microtubule organizing center"/>
    <property type="evidence" value="ECO:0007669"/>
    <property type="project" value="TreeGrafter"/>
</dbReference>
<dbReference type="InterPro" id="IPR018477">
    <property type="entry name" value="BICD"/>
</dbReference>
<feature type="compositionally biased region" description="Low complexity" evidence="4">
    <location>
        <begin position="604"/>
        <end position="620"/>
    </location>
</feature>
<reference evidence="7" key="1">
    <citation type="submission" date="2016-06" db="UniProtKB">
        <authorList>
            <consortium name="WormBaseParasite"/>
        </authorList>
    </citation>
    <scope>IDENTIFICATION</scope>
</reference>
<feature type="compositionally biased region" description="Polar residues" evidence="4">
    <location>
        <begin position="280"/>
        <end position="296"/>
    </location>
</feature>
<dbReference type="GO" id="GO:0008093">
    <property type="term" value="F:cytoskeletal anchor activity"/>
    <property type="evidence" value="ECO:0007669"/>
    <property type="project" value="InterPro"/>
</dbReference>
<keyword evidence="6" id="KW-1185">Reference proteome</keyword>
<feature type="compositionally biased region" description="Low complexity" evidence="4">
    <location>
        <begin position="819"/>
        <end position="833"/>
    </location>
</feature>
<dbReference type="Proteomes" id="UP000279833">
    <property type="component" value="Unassembled WGS sequence"/>
</dbReference>
<dbReference type="Gene3D" id="6.10.250.2470">
    <property type="match status" value="1"/>
</dbReference>
<proteinExistence type="inferred from homology"/>
<feature type="coiled-coil region" evidence="3">
    <location>
        <begin position="40"/>
        <end position="246"/>
    </location>
</feature>
<feature type="coiled-coil region" evidence="3">
    <location>
        <begin position="328"/>
        <end position="376"/>
    </location>
</feature>
<evidence type="ECO:0000313" key="5">
    <source>
        <dbReference type="EMBL" id="VDP58693.1"/>
    </source>
</evidence>
<gene>
    <name evidence="5" type="ORF">SCUD_LOCUS15202</name>
</gene>
<dbReference type="PANTHER" id="PTHR31233">
    <property type="entry name" value="BICAUDAL D FAMILY MEMBER"/>
    <property type="match status" value="1"/>
</dbReference>
<evidence type="ECO:0000256" key="4">
    <source>
        <dbReference type="SAM" id="MobiDB-lite"/>
    </source>
</evidence>
<dbReference type="GO" id="GO:0005794">
    <property type="term" value="C:Golgi apparatus"/>
    <property type="evidence" value="ECO:0007669"/>
    <property type="project" value="TreeGrafter"/>
</dbReference>
<feature type="region of interest" description="Disordered" evidence="4">
    <location>
        <begin position="806"/>
        <end position="895"/>
    </location>
</feature>
<feature type="coiled-coil region" evidence="3">
    <location>
        <begin position="481"/>
        <end position="515"/>
    </location>
</feature>
<organism evidence="7">
    <name type="scientific">Schistosoma curassoni</name>
    <dbReference type="NCBI Taxonomy" id="6186"/>
    <lineage>
        <taxon>Eukaryota</taxon>
        <taxon>Metazoa</taxon>
        <taxon>Spiralia</taxon>
        <taxon>Lophotrochozoa</taxon>
        <taxon>Platyhelminthes</taxon>
        <taxon>Trematoda</taxon>
        <taxon>Digenea</taxon>
        <taxon>Strigeidida</taxon>
        <taxon>Schistosomatoidea</taxon>
        <taxon>Schistosomatidae</taxon>
        <taxon>Schistosoma</taxon>
    </lineage>
</organism>
<evidence type="ECO:0000256" key="2">
    <source>
        <dbReference type="ARBA" id="ARBA00023054"/>
    </source>
</evidence>
<dbReference type="GO" id="GO:0070840">
    <property type="term" value="F:dynein complex binding"/>
    <property type="evidence" value="ECO:0007669"/>
    <property type="project" value="InterPro"/>
</dbReference>
<sequence length="929" mass="106405">MADDGRSLEEENRQLKSALKVSMQEKYEAAEYGLTLLETNQQLKNQLDELGGKYEELDRELKITRKSLEEQNLIQRRLSIAGFQEEDDLVSESANRERVLRNQVHDLEVELKELRLKYERQMAENDTLHKRNIEQQSAHEDLEKQFRNLKSDIRDAKAKEVQILNEYDDLEAENLELQKTILSLKTSQVEFESVRHELKRLQEENDVIHVQLEEITRLKRMTEKSLEDALESLQIERDQRHNLRKELDSRIISDSISHLSDLRNLNNLANVSKLSQLQESNTECQKLDTNVSTNEPPGSDVKNREENKSGSKHPSPDDLLTELRTTEIAKYEAELAHIEAEKNELTRTLEITQRSLELATSEVSNKQERINGLLAQLDAIMSVKSEADSEFEVKELELEAQPTANCKNAMVESCISMTSHTDENEDPNTNTQNDLKRLRRALRLNENRYSVALRQIASMQHDLWRYHEREKIDSRPELASEESLKQELVRLQGILEQRNEEIKTLQQKLSDNEQTICKNYSKICSVTETYKQCLIVLIGIYGFVCSVIKVSPHKQVAYVADRFNIPLRSEKDSSENSVASDLVGTDKSIDEQLGQDCGIKPTESPTSNAKTTTSTTTTESNFEVLSEEADLHLTVVTQLRHLVSTFNEKYSQISNQVPGRSSLDIEETQQQNLRLKSLLETKREQVHTLRNMLRANKTTAETALANLKQKYEKEKINVSSTMQQLRSELKTLKEDAAIYGSLRAVFSQRYDEYMTQLDEMQRKLSVAEEEKRTANTLLRLAIQQKLAVTQRLEELEVDLYQKQNFDIRSGQPHPPYHTSSIQPSPNSLLSSPNHQHSYSTSIHSQRHSTPQSFPPIDLSTLRSSTLPNAPYYTGSSPQHGSMSSNGSGARLSGPGSDRSKVINFYHDTLCILHCEIACFDGNFLKFDTK</sequence>
<dbReference type="EMBL" id="UZAK01037408">
    <property type="protein sequence ID" value="VDP58693.1"/>
    <property type="molecule type" value="Genomic_DNA"/>
</dbReference>
<evidence type="ECO:0000256" key="1">
    <source>
        <dbReference type="ARBA" id="ARBA00010061"/>
    </source>
</evidence>
<feature type="region of interest" description="Disordered" evidence="4">
    <location>
        <begin position="592"/>
        <end position="620"/>
    </location>
</feature>
<dbReference type="WBParaSite" id="SCUD_0001520701-mRNA-1">
    <property type="protein sequence ID" value="SCUD_0001520701-mRNA-1"/>
    <property type="gene ID" value="SCUD_0001520701"/>
</dbReference>
<comment type="similarity">
    <text evidence="1">Belongs to the BicD family.</text>
</comment>
<evidence type="ECO:0000313" key="6">
    <source>
        <dbReference type="Proteomes" id="UP000279833"/>
    </source>
</evidence>
<dbReference type="Pfam" id="PF09730">
    <property type="entry name" value="BicD"/>
    <property type="match status" value="1"/>
</dbReference>